<sequence length="172" mass="19564">MGKVRCEAESLLIKLSSTDIAFMTSVCGCIMQQVGNSMKNLQGEDVDISTAVELYDSLTMFLTEFQTSFLIYKDLVERKLSQIRNSESVPSSPAIEIKKSKRQIKRKRFFDEFSESEEEPESHEKETGPDCEHNLIIPFLSNITELEALQIYNSAEKLRAIYNFGIEGNFGE</sequence>
<name>A0ABQ9HEX2_9NEOP</name>
<reference evidence="2 3" key="1">
    <citation type="submission" date="2023-02" db="EMBL/GenBank/DDBJ databases">
        <title>LHISI_Scaffold_Assembly.</title>
        <authorList>
            <person name="Stuart O.P."/>
            <person name="Cleave R."/>
            <person name="Magrath M.J.L."/>
            <person name="Mikheyev A.S."/>
        </authorList>
    </citation>
    <scope>NUCLEOTIDE SEQUENCE [LARGE SCALE GENOMIC DNA]</scope>
    <source>
        <strain evidence="2">Daus_M_001</strain>
        <tissue evidence="2">Leg muscle</tissue>
    </source>
</reference>
<dbReference type="EMBL" id="JARBHB010000005">
    <property type="protein sequence ID" value="KAJ8882872.1"/>
    <property type="molecule type" value="Genomic_DNA"/>
</dbReference>
<keyword evidence="3" id="KW-1185">Reference proteome</keyword>
<evidence type="ECO:0000256" key="1">
    <source>
        <dbReference type="SAM" id="MobiDB-lite"/>
    </source>
</evidence>
<accession>A0ABQ9HEX2</accession>
<proteinExistence type="predicted"/>
<gene>
    <name evidence="2" type="ORF">PR048_014688</name>
</gene>
<comment type="caution">
    <text evidence="2">The sequence shown here is derived from an EMBL/GenBank/DDBJ whole genome shotgun (WGS) entry which is preliminary data.</text>
</comment>
<protein>
    <submittedName>
        <fullName evidence="2">Uncharacterized protein</fullName>
    </submittedName>
</protein>
<feature type="region of interest" description="Disordered" evidence="1">
    <location>
        <begin position="111"/>
        <end position="130"/>
    </location>
</feature>
<evidence type="ECO:0000313" key="3">
    <source>
        <dbReference type="Proteomes" id="UP001159363"/>
    </source>
</evidence>
<feature type="compositionally biased region" description="Acidic residues" evidence="1">
    <location>
        <begin position="112"/>
        <end position="121"/>
    </location>
</feature>
<dbReference type="Proteomes" id="UP001159363">
    <property type="component" value="Chromosome 4"/>
</dbReference>
<evidence type="ECO:0000313" key="2">
    <source>
        <dbReference type="EMBL" id="KAJ8882872.1"/>
    </source>
</evidence>
<organism evidence="2 3">
    <name type="scientific">Dryococelus australis</name>
    <dbReference type="NCBI Taxonomy" id="614101"/>
    <lineage>
        <taxon>Eukaryota</taxon>
        <taxon>Metazoa</taxon>
        <taxon>Ecdysozoa</taxon>
        <taxon>Arthropoda</taxon>
        <taxon>Hexapoda</taxon>
        <taxon>Insecta</taxon>
        <taxon>Pterygota</taxon>
        <taxon>Neoptera</taxon>
        <taxon>Polyneoptera</taxon>
        <taxon>Phasmatodea</taxon>
        <taxon>Verophasmatodea</taxon>
        <taxon>Anareolatae</taxon>
        <taxon>Phasmatidae</taxon>
        <taxon>Eurycanthinae</taxon>
        <taxon>Dryococelus</taxon>
    </lineage>
</organism>